<dbReference type="Proteomes" id="UP000694542">
    <property type="component" value="Chromosome 20"/>
</dbReference>
<dbReference type="AlphaFoldDB" id="A0A8C0SLL4"/>
<reference evidence="1" key="1">
    <citation type="submission" date="2018-10" db="EMBL/GenBank/DDBJ databases">
        <title>De novo assembly of a Great Dane genome.</title>
        <authorList>
            <person name="Kidd J.M."/>
            <person name="Pendleton A.L."/>
            <person name="Shen F."/>
            <person name="Emery S."/>
        </authorList>
    </citation>
    <scope>NUCLEOTIDE SEQUENCE [LARGE SCALE GENOMIC DNA]</scope>
    <source>
        <strain evidence="1">Great Dane</strain>
    </source>
</reference>
<proteinExistence type="predicted"/>
<name>A0A8C0SLL4_CANLF</name>
<protein>
    <recommendedName>
        <fullName evidence="3">Cofilin-1</fullName>
    </recommendedName>
</protein>
<evidence type="ECO:0008006" key="3">
    <source>
        <dbReference type="Google" id="ProtNLM"/>
    </source>
</evidence>
<dbReference type="InterPro" id="IPR029006">
    <property type="entry name" value="ADF-H/Gelsolin-like_dom_sf"/>
</dbReference>
<dbReference type="Gene3D" id="3.40.20.10">
    <property type="entry name" value="Severin"/>
    <property type="match status" value="1"/>
</dbReference>
<evidence type="ECO:0000313" key="1">
    <source>
        <dbReference type="Ensembl" id="ENSCAFP00040023500.1"/>
    </source>
</evidence>
<dbReference type="Ensembl" id="ENSCAFT00040027040.1">
    <property type="protein sequence ID" value="ENSCAFP00040023500.1"/>
    <property type="gene ID" value="ENSCAFG00040014680.1"/>
</dbReference>
<evidence type="ECO:0000313" key="2">
    <source>
        <dbReference type="Proteomes" id="UP000694542"/>
    </source>
</evidence>
<sequence length="156" mass="17557">MLSEVFNDMKVRKSSTPEEVKKRKKAVLFCLSEDKKNIILEEGKEILGSSMSYKQTATRRSRTAAPWQRNWGGQCHHLSGGQAFVSPLQPPAWSIWQPQTCPWGLQAAPFLPDQRGWGDPSRGRAISSPQLPNSPLTLWTFLLPLSLTVLAFPNHF</sequence>
<organism evidence="1 2">
    <name type="scientific">Canis lupus familiaris</name>
    <name type="common">Dog</name>
    <name type="synonym">Canis familiaris</name>
    <dbReference type="NCBI Taxonomy" id="9615"/>
    <lineage>
        <taxon>Eukaryota</taxon>
        <taxon>Metazoa</taxon>
        <taxon>Chordata</taxon>
        <taxon>Craniata</taxon>
        <taxon>Vertebrata</taxon>
        <taxon>Euteleostomi</taxon>
        <taxon>Mammalia</taxon>
        <taxon>Eutheria</taxon>
        <taxon>Laurasiatheria</taxon>
        <taxon>Carnivora</taxon>
        <taxon>Caniformia</taxon>
        <taxon>Canidae</taxon>
        <taxon>Canis</taxon>
    </lineage>
</organism>
<reference evidence="1" key="2">
    <citation type="submission" date="2025-08" db="UniProtKB">
        <authorList>
            <consortium name="Ensembl"/>
        </authorList>
    </citation>
    <scope>IDENTIFICATION</scope>
</reference>
<dbReference type="SUPFAM" id="SSF55753">
    <property type="entry name" value="Actin depolymerizing proteins"/>
    <property type="match status" value="1"/>
</dbReference>
<accession>A0A8C0SLL4</accession>